<evidence type="ECO:0000259" key="10">
    <source>
        <dbReference type="PROSITE" id="PS50968"/>
    </source>
</evidence>
<dbReference type="PROSITE" id="PS50968">
    <property type="entry name" value="BIOTINYL_LIPOYL"/>
    <property type="match status" value="1"/>
</dbReference>
<evidence type="ECO:0000256" key="9">
    <source>
        <dbReference type="RuleBase" id="RU003423"/>
    </source>
</evidence>
<dbReference type="PANTHER" id="PTHR43416">
    <property type="entry name" value="DIHYDROLIPOYLLYSINE-RESIDUE SUCCINYLTRANSFERASE COMPONENT OF 2-OXOGLUTARATE DEHYDROGENASE COMPLEX, MITOCHONDRIAL-RELATED"/>
    <property type="match status" value="1"/>
</dbReference>
<gene>
    <name evidence="11" type="ORF">BdWA1_000237</name>
</gene>
<dbReference type="InterPro" id="IPR050537">
    <property type="entry name" value="2-oxoacid_dehydrogenase"/>
</dbReference>
<dbReference type="GO" id="GO:0005739">
    <property type="term" value="C:mitochondrion"/>
    <property type="evidence" value="ECO:0007669"/>
    <property type="project" value="TreeGrafter"/>
</dbReference>
<dbReference type="CDD" id="cd06849">
    <property type="entry name" value="lipoyl_domain"/>
    <property type="match status" value="1"/>
</dbReference>
<evidence type="ECO:0000256" key="3">
    <source>
        <dbReference type="ARBA" id="ARBA00007317"/>
    </source>
</evidence>
<dbReference type="KEGG" id="bdw:94334535"/>
<dbReference type="GeneID" id="94334535"/>
<comment type="pathway">
    <text evidence="2">Amino-acid degradation; L-lysine degradation via saccharopine pathway; glutaryl-CoA from L-lysine: step 6/6.</text>
</comment>
<dbReference type="Pfam" id="PF00198">
    <property type="entry name" value="2-oxoacid_dh"/>
    <property type="match status" value="1"/>
</dbReference>
<dbReference type="PANTHER" id="PTHR43416:SF5">
    <property type="entry name" value="DIHYDROLIPOYLLYSINE-RESIDUE SUCCINYLTRANSFERASE COMPONENT OF 2-OXOGLUTARATE DEHYDROGENASE COMPLEX, MITOCHONDRIAL"/>
    <property type="match status" value="1"/>
</dbReference>
<dbReference type="Proteomes" id="UP001214638">
    <property type="component" value="Unassembled WGS sequence"/>
</dbReference>
<evidence type="ECO:0000256" key="1">
    <source>
        <dbReference type="ARBA" id="ARBA00001938"/>
    </source>
</evidence>
<dbReference type="EC" id="2.3.1.-" evidence="9"/>
<comment type="caution">
    <text evidence="11">The sequence shown here is derived from an EMBL/GenBank/DDBJ whole genome shotgun (WGS) entry which is preliminary data.</text>
</comment>
<evidence type="ECO:0000313" key="11">
    <source>
        <dbReference type="EMBL" id="KAK2197238.1"/>
    </source>
</evidence>
<evidence type="ECO:0000256" key="8">
    <source>
        <dbReference type="ARBA" id="ARBA00023315"/>
    </source>
</evidence>
<dbReference type="SMR" id="A0AAD9PM01"/>
<dbReference type="InterPro" id="IPR000089">
    <property type="entry name" value="Biotin_lipoyl"/>
</dbReference>
<dbReference type="RefSeq" id="XP_067804080.1">
    <property type="nucleotide sequence ID" value="XM_067945289.1"/>
</dbReference>
<dbReference type="Gene3D" id="2.40.50.100">
    <property type="match status" value="1"/>
</dbReference>
<dbReference type="Pfam" id="PF00364">
    <property type="entry name" value="Biotin_lipoyl"/>
    <property type="match status" value="1"/>
</dbReference>
<proteinExistence type="inferred from homology"/>
<dbReference type="InterPro" id="IPR003016">
    <property type="entry name" value="2-oxoA_DH_lipoyl-BS"/>
</dbReference>
<evidence type="ECO:0000256" key="7">
    <source>
        <dbReference type="ARBA" id="ARBA00022946"/>
    </source>
</evidence>
<evidence type="ECO:0000256" key="5">
    <source>
        <dbReference type="ARBA" id="ARBA00022679"/>
    </source>
</evidence>
<name>A0AAD9PM01_9APIC</name>
<keyword evidence="7" id="KW-0809">Transit peptide</keyword>
<feature type="domain" description="Lipoyl-binding" evidence="10">
    <location>
        <begin position="1"/>
        <end position="73"/>
    </location>
</feature>
<reference evidence="11" key="1">
    <citation type="journal article" date="2023" name="Nat. Microbiol.">
        <title>Babesia duncani multi-omics identifies virulence factors and drug targets.</title>
        <authorList>
            <person name="Singh P."/>
            <person name="Lonardi S."/>
            <person name="Liang Q."/>
            <person name="Vydyam P."/>
            <person name="Khabirova E."/>
            <person name="Fang T."/>
            <person name="Gihaz S."/>
            <person name="Thekkiniath J."/>
            <person name="Munshi M."/>
            <person name="Abel S."/>
            <person name="Ciampossin L."/>
            <person name="Batugedara G."/>
            <person name="Gupta M."/>
            <person name="Lu X.M."/>
            <person name="Lenz T."/>
            <person name="Chakravarty S."/>
            <person name="Cornillot E."/>
            <person name="Hu Y."/>
            <person name="Ma W."/>
            <person name="Gonzalez L.M."/>
            <person name="Sanchez S."/>
            <person name="Estrada K."/>
            <person name="Sanchez-Flores A."/>
            <person name="Montero E."/>
            <person name="Harb O.S."/>
            <person name="Le Roch K.G."/>
            <person name="Mamoun C.B."/>
        </authorList>
    </citation>
    <scope>NUCLEOTIDE SEQUENCE</scope>
    <source>
        <strain evidence="11">WA1</strain>
    </source>
</reference>
<comment type="similarity">
    <text evidence="3 9">Belongs to the 2-oxoacid dehydrogenase family.</text>
</comment>
<keyword evidence="6 9" id="KW-0450">Lipoyl</keyword>
<keyword evidence="8 9" id="KW-0012">Acyltransferase</keyword>
<keyword evidence="4" id="KW-0816">Tricarboxylic acid cycle</keyword>
<dbReference type="InterPro" id="IPR001078">
    <property type="entry name" value="2-oxoacid_DH_actylTfrase"/>
</dbReference>
<dbReference type="EMBL" id="JALLKP010000001">
    <property type="protein sequence ID" value="KAK2197238.1"/>
    <property type="molecule type" value="Genomic_DNA"/>
</dbReference>
<dbReference type="SUPFAM" id="SSF52777">
    <property type="entry name" value="CoA-dependent acyltransferases"/>
    <property type="match status" value="1"/>
</dbReference>
<protein>
    <recommendedName>
        <fullName evidence="9">Dihydrolipoamide acetyltransferase component of pyruvate dehydrogenase complex</fullName>
        <ecNumber evidence="9">2.3.1.-</ecNumber>
    </recommendedName>
</protein>
<organism evidence="11 12">
    <name type="scientific">Babesia duncani</name>
    <dbReference type="NCBI Taxonomy" id="323732"/>
    <lineage>
        <taxon>Eukaryota</taxon>
        <taxon>Sar</taxon>
        <taxon>Alveolata</taxon>
        <taxon>Apicomplexa</taxon>
        <taxon>Aconoidasida</taxon>
        <taxon>Piroplasmida</taxon>
        <taxon>Babesiidae</taxon>
        <taxon>Babesia</taxon>
    </lineage>
</organism>
<sequence>MMVPSLGDSISEGTLIEWKKRIGDVVEADNQIAMVETDKVTVDINSTLSGKIVKMHANEGDVVFVGKPFIDVDTNPDQSELGAVEAPEASQEKKQVEKELPPKDIPKFTRVPLSRMRLKIGERLKHAQNSAVMLTTFNECDMGNLMDLRAQLNSSGKLKCKLGFVSAFMKAASMSLEKMPIMNSYIDGTDIVQVHQVDISVAVSTPTGLLVPVIRNCQDKSWEELEMELVKAAANARSGQMQMSDMEGGTFTISNGGVYGSMLSTPILNPPQTSILGMHNITKRVVVNDDKMVIRPMMYLALSYDHRLVDGSDAVQFLLDIKNNIQDPSKLGFIV</sequence>
<keyword evidence="12" id="KW-1185">Reference proteome</keyword>
<evidence type="ECO:0000256" key="4">
    <source>
        <dbReference type="ARBA" id="ARBA00022532"/>
    </source>
</evidence>
<dbReference type="InterPro" id="IPR011053">
    <property type="entry name" value="Single_hybrid_motif"/>
</dbReference>
<dbReference type="PROSITE" id="PS00189">
    <property type="entry name" value="LIPOYL"/>
    <property type="match status" value="1"/>
</dbReference>
<dbReference type="SUPFAM" id="SSF51230">
    <property type="entry name" value="Single hybrid motif"/>
    <property type="match status" value="1"/>
</dbReference>
<evidence type="ECO:0000256" key="2">
    <source>
        <dbReference type="ARBA" id="ARBA00005145"/>
    </source>
</evidence>
<dbReference type="InterPro" id="IPR023213">
    <property type="entry name" value="CAT-like_dom_sf"/>
</dbReference>
<keyword evidence="5 9" id="KW-0808">Transferase</keyword>
<comment type="cofactor">
    <cofactor evidence="1 9">
        <name>(R)-lipoate</name>
        <dbReference type="ChEBI" id="CHEBI:83088"/>
    </cofactor>
</comment>
<evidence type="ECO:0000256" key="6">
    <source>
        <dbReference type="ARBA" id="ARBA00022823"/>
    </source>
</evidence>
<accession>A0AAD9PM01</accession>
<dbReference type="GO" id="GO:0006099">
    <property type="term" value="P:tricarboxylic acid cycle"/>
    <property type="evidence" value="ECO:0007669"/>
    <property type="project" value="UniProtKB-KW"/>
</dbReference>
<dbReference type="GO" id="GO:0004149">
    <property type="term" value="F:dihydrolipoyllysine-residue succinyltransferase activity"/>
    <property type="evidence" value="ECO:0007669"/>
    <property type="project" value="TreeGrafter"/>
</dbReference>
<dbReference type="Gene3D" id="3.30.559.10">
    <property type="entry name" value="Chloramphenicol acetyltransferase-like domain"/>
    <property type="match status" value="1"/>
</dbReference>
<dbReference type="AlphaFoldDB" id="A0AAD9PM01"/>
<evidence type="ECO:0000313" key="12">
    <source>
        <dbReference type="Proteomes" id="UP001214638"/>
    </source>
</evidence>